<protein>
    <submittedName>
        <fullName evidence="1">Uncharacterized protein</fullName>
    </submittedName>
</protein>
<sequence>MIQINFECGFILDLVLVFHSPVKTLQRLKSTVVLCPF</sequence>
<dbReference type="EMBL" id="NIXT01001643">
    <property type="protein sequence ID" value="OXE31015.1"/>
    <property type="molecule type" value="Genomic_DNA"/>
</dbReference>
<evidence type="ECO:0000313" key="1">
    <source>
        <dbReference type="EMBL" id="OXE31015.1"/>
    </source>
</evidence>
<evidence type="ECO:0000313" key="3">
    <source>
        <dbReference type="Proteomes" id="UP000214596"/>
    </source>
</evidence>
<name>A0A227AYA4_VIBPH</name>
<proteinExistence type="predicted"/>
<accession>A0A227AYA4</accession>
<dbReference type="OrthoDB" id="5882930at2"/>
<organism evidence="1 3">
    <name type="scientific">Vibrio parahaemolyticus</name>
    <dbReference type="NCBI Taxonomy" id="670"/>
    <lineage>
        <taxon>Bacteria</taxon>
        <taxon>Pseudomonadati</taxon>
        <taxon>Pseudomonadota</taxon>
        <taxon>Gammaproteobacteria</taxon>
        <taxon>Vibrionales</taxon>
        <taxon>Vibrionaceae</taxon>
        <taxon>Vibrio</taxon>
    </lineage>
</organism>
<gene>
    <name evidence="1" type="ORF">CA163_20345</name>
    <name evidence="2" type="ORF">FVP01_03945</name>
</gene>
<comment type="caution">
    <text evidence="1">The sequence shown here is derived from an EMBL/GenBank/DDBJ whole genome shotgun (WGS) entry which is preliminary data.</text>
</comment>
<evidence type="ECO:0000313" key="2">
    <source>
        <dbReference type="EMBL" id="TXN18149.1"/>
    </source>
</evidence>
<evidence type="ECO:0000313" key="4">
    <source>
        <dbReference type="Proteomes" id="UP000321504"/>
    </source>
</evidence>
<reference evidence="2 4" key="2">
    <citation type="submission" date="2019-08" db="EMBL/GenBank/DDBJ databases">
        <title>Emerging of two pre-pandemic pathogenic O4:KUT lineages of Vibrio parahaemolyticus in coastal eastern China.</title>
        <authorList>
            <person name="Yu H."/>
        </authorList>
    </citation>
    <scope>NUCLEOTIDE SEQUENCE [LARGE SCALE GENOMIC DNA]</scope>
    <source>
        <strain evidence="2 4">HZ17-383</strain>
    </source>
</reference>
<dbReference type="EMBL" id="VRMQ01000001">
    <property type="protein sequence ID" value="TXN18149.1"/>
    <property type="molecule type" value="Genomic_DNA"/>
</dbReference>
<dbReference type="Proteomes" id="UP000214596">
    <property type="component" value="Unassembled WGS sequence"/>
</dbReference>
<reference evidence="1 3" key="1">
    <citation type="journal article" date="2017" name="Appl. Environ. Microbiol.">
        <title>Parallel evolution of two clades of a major Atlantic endemic Vibrio parahaemolyticus pathogen lineage by independent acquisition of related pathogenicity islands.</title>
        <authorList>
            <person name="Xu F."/>
            <person name="Gonzalez-Escalona N."/>
            <person name="Drees K.P."/>
            <person name="Sebra R.P."/>
            <person name="Cooper V.S."/>
            <person name="Jones S.H."/>
            <person name="Whistler C.A."/>
        </authorList>
    </citation>
    <scope>NUCLEOTIDE SEQUENCE [LARGE SCALE GENOMIC DNA]</scope>
    <source>
        <strain evidence="1 3">MAVP-3</strain>
    </source>
</reference>
<dbReference type="Proteomes" id="UP000321504">
    <property type="component" value="Unassembled WGS sequence"/>
</dbReference>
<dbReference type="AlphaFoldDB" id="A0A227AYA4"/>